<name>A0AAD7EXB0_9AGAR</name>
<keyword evidence="4" id="KW-1185">Reference proteome</keyword>
<dbReference type="Proteomes" id="UP001218218">
    <property type="component" value="Unassembled WGS sequence"/>
</dbReference>
<sequence>MLAFSALSLVVLVSLAVPTVSLTNTSIPHFHTIPLQPSTWQELATSHFYIPLILLASALGRFIGSSFWSPPRGVPSSVVHGSCCSLASLPTGPSPSADHSPSHSPPTSPSTLSYCSASVQVAFPDLDSLTPPAAVPVPPPPPAMPARNNRIAPVFDSQQPRGLPKYFSDLEFLLSCSRIADDSEKKYHATRFLALDDQELWESVPEFFDPAASFEQFIAAIFRLYPEADPHHRYSLGDLDALVTELPHAQPLSRARFHEFYRRFFVISTFLLAKSRLGVPEQSRTFVRAIPSNIWRCAHEHLRIKFPHVHPLDPYPLHDLRDAVDFVLLDPDSHLQPRATSPSPMPIPIESPAPTEPSIAALVDAVHQLIKLVSSQYQPSPTTSHLDSQPPSSPRPASCSYCSDPAHFIACCPLASADICAGICKRNTEGKVVLPSGSFVPHRITGPNLRTRISSWHREN</sequence>
<accession>A0AAD7EXB0</accession>
<feature type="chain" id="PRO_5042118428" evidence="2">
    <location>
        <begin position="22"/>
        <end position="460"/>
    </location>
</feature>
<evidence type="ECO:0000313" key="3">
    <source>
        <dbReference type="EMBL" id="KAJ7355290.1"/>
    </source>
</evidence>
<feature type="non-terminal residue" evidence="3">
    <location>
        <position position="460"/>
    </location>
</feature>
<proteinExistence type="predicted"/>
<dbReference type="AlphaFoldDB" id="A0AAD7EXB0"/>
<organism evidence="3 4">
    <name type="scientific">Mycena albidolilacea</name>
    <dbReference type="NCBI Taxonomy" id="1033008"/>
    <lineage>
        <taxon>Eukaryota</taxon>
        <taxon>Fungi</taxon>
        <taxon>Dikarya</taxon>
        <taxon>Basidiomycota</taxon>
        <taxon>Agaricomycotina</taxon>
        <taxon>Agaricomycetes</taxon>
        <taxon>Agaricomycetidae</taxon>
        <taxon>Agaricales</taxon>
        <taxon>Marasmiineae</taxon>
        <taxon>Mycenaceae</taxon>
        <taxon>Mycena</taxon>
    </lineage>
</organism>
<feature type="region of interest" description="Disordered" evidence="1">
    <location>
        <begin position="90"/>
        <end position="111"/>
    </location>
</feature>
<evidence type="ECO:0000313" key="4">
    <source>
        <dbReference type="Proteomes" id="UP001218218"/>
    </source>
</evidence>
<keyword evidence="2" id="KW-0732">Signal</keyword>
<evidence type="ECO:0000256" key="1">
    <source>
        <dbReference type="SAM" id="MobiDB-lite"/>
    </source>
</evidence>
<reference evidence="3" key="1">
    <citation type="submission" date="2023-03" db="EMBL/GenBank/DDBJ databases">
        <title>Massive genome expansion in bonnet fungi (Mycena s.s.) driven by repeated elements and novel gene families across ecological guilds.</title>
        <authorList>
            <consortium name="Lawrence Berkeley National Laboratory"/>
            <person name="Harder C.B."/>
            <person name="Miyauchi S."/>
            <person name="Viragh M."/>
            <person name="Kuo A."/>
            <person name="Thoen E."/>
            <person name="Andreopoulos B."/>
            <person name="Lu D."/>
            <person name="Skrede I."/>
            <person name="Drula E."/>
            <person name="Henrissat B."/>
            <person name="Morin E."/>
            <person name="Kohler A."/>
            <person name="Barry K."/>
            <person name="LaButti K."/>
            <person name="Morin E."/>
            <person name="Salamov A."/>
            <person name="Lipzen A."/>
            <person name="Mereny Z."/>
            <person name="Hegedus B."/>
            <person name="Baldrian P."/>
            <person name="Stursova M."/>
            <person name="Weitz H."/>
            <person name="Taylor A."/>
            <person name="Grigoriev I.V."/>
            <person name="Nagy L.G."/>
            <person name="Martin F."/>
            <person name="Kauserud H."/>
        </authorList>
    </citation>
    <scope>NUCLEOTIDE SEQUENCE</scope>
    <source>
        <strain evidence="3">CBHHK002</strain>
    </source>
</reference>
<protein>
    <submittedName>
        <fullName evidence="3">Uncharacterized protein</fullName>
    </submittedName>
</protein>
<gene>
    <name evidence="3" type="ORF">DFH08DRAFT_689981</name>
</gene>
<evidence type="ECO:0000256" key="2">
    <source>
        <dbReference type="SAM" id="SignalP"/>
    </source>
</evidence>
<feature type="signal peptide" evidence="2">
    <location>
        <begin position="1"/>
        <end position="21"/>
    </location>
</feature>
<dbReference type="EMBL" id="JARIHO010000009">
    <property type="protein sequence ID" value="KAJ7355290.1"/>
    <property type="molecule type" value="Genomic_DNA"/>
</dbReference>
<comment type="caution">
    <text evidence="3">The sequence shown here is derived from an EMBL/GenBank/DDBJ whole genome shotgun (WGS) entry which is preliminary data.</text>
</comment>